<dbReference type="RefSeq" id="WP_149687870.1">
    <property type="nucleotide sequence ID" value="NZ_SDPQ02000001.1"/>
</dbReference>
<dbReference type="EC" id="6.3.2.9" evidence="7 8"/>
<comment type="catalytic activity">
    <reaction evidence="7 8">
        <text>UDP-N-acetyl-alpha-D-muramoyl-L-alanine + D-glutamate + ATP = UDP-N-acetyl-alpha-D-muramoyl-L-alanyl-D-glutamate + ADP + phosphate + H(+)</text>
        <dbReference type="Rhea" id="RHEA:16429"/>
        <dbReference type="ChEBI" id="CHEBI:15378"/>
        <dbReference type="ChEBI" id="CHEBI:29986"/>
        <dbReference type="ChEBI" id="CHEBI:30616"/>
        <dbReference type="ChEBI" id="CHEBI:43474"/>
        <dbReference type="ChEBI" id="CHEBI:83898"/>
        <dbReference type="ChEBI" id="CHEBI:83900"/>
        <dbReference type="ChEBI" id="CHEBI:456216"/>
        <dbReference type="EC" id="6.3.2.9"/>
    </reaction>
</comment>
<keyword evidence="5 7" id="KW-0547">Nucleotide-binding</keyword>
<keyword evidence="7 8" id="KW-0573">Peptidoglycan synthesis</keyword>
<dbReference type="Gene3D" id="3.40.1190.10">
    <property type="entry name" value="Mur-like, catalytic domain"/>
    <property type="match status" value="1"/>
</dbReference>
<dbReference type="GO" id="GO:0009252">
    <property type="term" value="P:peptidoglycan biosynthetic process"/>
    <property type="evidence" value="ECO:0007669"/>
    <property type="project" value="UniProtKB-UniRule"/>
</dbReference>
<evidence type="ECO:0000256" key="4">
    <source>
        <dbReference type="ARBA" id="ARBA00022598"/>
    </source>
</evidence>
<feature type="domain" description="Mur ligase C-terminal" evidence="9">
    <location>
        <begin position="339"/>
        <end position="456"/>
    </location>
</feature>
<dbReference type="NCBIfam" id="TIGR01087">
    <property type="entry name" value="murD"/>
    <property type="match status" value="1"/>
</dbReference>
<evidence type="ECO:0000256" key="2">
    <source>
        <dbReference type="ARBA" id="ARBA00004752"/>
    </source>
</evidence>
<keyword evidence="7 8" id="KW-0961">Cell wall biogenesis/degradation</keyword>
<keyword evidence="3 7" id="KW-0963">Cytoplasm</keyword>
<dbReference type="GO" id="GO:0051301">
    <property type="term" value="P:cell division"/>
    <property type="evidence" value="ECO:0007669"/>
    <property type="project" value="UniProtKB-KW"/>
</dbReference>
<protein>
    <recommendedName>
        <fullName evidence="7 8">UDP-N-acetylmuramoylalanine--D-glutamate ligase</fullName>
        <ecNumber evidence="7 8">6.3.2.9</ecNumber>
    </recommendedName>
    <alternativeName>
        <fullName evidence="7">D-glutamic acid-adding enzyme</fullName>
    </alternativeName>
    <alternativeName>
        <fullName evidence="7">UDP-N-acetylmuramoyl-L-alanyl-D-glutamate synthetase</fullName>
    </alternativeName>
</protein>
<evidence type="ECO:0000256" key="3">
    <source>
        <dbReference type="ARBA" id="ARBA00022490"/>
    </source>
</evidence>
<dbReference type="InterPro" id="IPR036615">
    <property type="entry name" value="Mur_ligase_C_dom_sf"/>
</dbReference>
<evidence type="ECO:0000259" key="9">
    <source>
        <dbReference type="Pfam" id="PF02875"/>
    </source>
</evidence>
<dbReference type="EMBL" id="SDPQ02000001">
    <property type="protein sequence ID" value="KAA1399738.1"/>
    <property type="molecule type" value="Genomic_DNA"/>
</dbReference>
<sequence length="485" mass="50925">MTVETLGRESSWEGVRAVVGGLGVSGFAAADTLQHLGASVVALDDGDDDALREKATLLEILGVDVRLGSGSTARLPEGDIDLVVTSPGWRPSTAILLEAAARDIPVWGEVELAWRLRGEGAAPWLAVTGTNGKTTTVQMLEAILRAEGLNALAVGNVGTPVLEAVMNPEPFDVLAVELSSYQLHWSSSISAEASAVLNLAPDHLDWHGGLDAYAADKGRIYDRTQLACVYNVQDAETERLVEEADVVEGCRAIGFTLGIPAPGMIGLVDDAIADRAYITGRLSSAAELGSIRDLAAADGELPAPHNVANALAAAALARAHGVAPRAVRDGLRSFTPDAHRIAEVARIGGVRWVDDSKATNTHAAQASLQSFEHVVWVAGGLAKGASFDELVIATRDRLRAAILVGRDRALVAEALARHAPDVPVVEVDTGETDPMDRVVEVAASLAREGDTVLLAPGAASMDQFRNYSARGDSFAAAVHRLRDRP</sequence>
<organism evidence="11 12">
    <name type="scientific">Aeromicrobium ginsengisoli</name>
    <dbReference type="NCBI Taxonomy" id="363867"/>
    <lineage>
        <taxon>Bacteria</taxon>
        <taxon>Bacillati</taxon>
        <taxon>Actinomycetota</taxon>
        <taxon>Actinomycetes</taxon>
        <taxon>Propionibacteriales</taxon>
        <taxon>Nocardioidaceae</taxon>
        <taxon>Aeromicrobium</taxon>
    </lineage>
</organism>
<dbReference type="PANTHER" id="PTHR43692:SF1">
    <property type="entry name" value="UDP-N-ACETYLMURAMOYLALANINE--D-GLUTAMATE LIGASE"/>
    <property type="match status" value="1"/>
</dbReference>
<dbReference type="InterPro" id="IPR004101">
    <property type="entry name" value="Mur_ligase_C"/>
</dbReference>
<dbReference type="HAMAP" id="MF_00639">
    <property type="entry name" value="MurD"/>
    <property type="match status" value="1"/>
</dbReference>
<keyword evidence="7 8" id="KW-0131">Cell cycle</keyword>
<dbReference type="OrthoDB" id="9809796at2"/>
<evidence type="ECO:0000256" key="1">
    <source>
        <dbReference type="ARBA" id="ARBA00004496"/>
    </source>
</evidence>
<dbReference type="PANTHER" id="PTHR43692">
    <property type="entry name" value="UDP-N-ACETYLMURAMOYLALANINE--D-GLUTAMATE LIGASE"/>
    <property type="match status" value="1"/>
</dbReference>
<dbReference type="SUPFAM" id="SSF53244">
    <property type="entry name" value="MurD-like peptide ligases, peptide-binding domain"/>
    <property type="match status" value="1"/>
</dbReference>
<feature type="domain" description="Mur ligase central" evidence="10">
    <location>
        <begin position="127"/>
        <end position="317"/>
    </location>
</feature>
<feature type="binding site" evidence="7">
    <location>
        <begin position="129"/>
        <end position="135"/>
    </location>
    <ligand>
        <name>ATP</name>
        <dbReference type="ChEBI" id="CHEBI:30616"/>
    </ligand>
</feature>
<dbReference type="InterPro" id="IPR036565">
    <property type="entry name" value="Mur-like_cat_sf"/>
</dbReference>
<evidence type="ECO:0000256" key="8">
    <source>
        <dbReference type="RuleBase" id="RU003664"/>
    </source>
</evidence>
<comment type="function">
    <text evidence="7 8">Cell wall formation. Catalyzes the addition of glutamate to the nucleotide precursor UDP-N-acetylmuramoyl-L-alanine (UMA).</text>
</comment>
<evidence type="ECO:0000256" key="7">
    <source>
        <dbReference type="HAMAP-Rule" id="MF_00639"/>
    </source>
</evidence>
<reference evidence="11" key="1">
    <citation type="submission" date="2019-09" db="EMBL/GenBank/DDBJ databases">
        <authorList>
            <person name="Li J."/>
        </authorList>
    </citation>
    <scope>NUCLEOTIDE SEQUENCE [LARGE SCALE GENOMIC DNA]</scope>
    <source>
        <strain evidence="11">JCM 14732</strain>
    </source>
</reference>
<dbReference type="Gene3D" id="3.40.50.720">
    <property type="entry name" value="NAD(P)-binding Rossmann-like Domain"/>
    <property type="match status" value="1"/>
</dbReference>
<keyword evidence="6 7" id="KW-0067">ATP-binding</keyword>
<comment type="pathway">
    <text evidence="2 7 8">Cell wall biogenesis; peptidoglycan biosynthesis.</text>
</comment>
<evidence type="ECO:0000256" key="6">
    <source>
        <dbReference type="ARBA" id="ARBA00022840"/>
    </source>
</evidence>
<dbReference type="GO" id="GO:0008360">
    <property type="term" value="P:regulation of cell shape"/>
    <property type="evidence" value="ECO:0007669"/>
    <property type="project" value="UniProtKB-KW"/>
</dbReference>
<dbReference type="UniPathway" id="UPA00219"/>
<accession>A0A5M4FIF2</accession>
<dbReference type="GO" id="GO:0071555">
    <property type="term" value="P:cell wall organization"/>
    <property type="evidence" value="ECO:0007669"/>
    <property type="project" value="UniProtKB-KW"/>
</dbReference>
<keyword evidence="7 8" id="KW-0132">Cell division</keyword>
<proteinExistence type="inferred from homology"/>
<dbReference type="GO" id="GO:0005737">
    <property type="term" value="C:cytoplasm"/>
    <property type="evidence" value="ECO:0007669"/>
    <property type="project" value="UniProtKB-SubCell"/>
</dbReference>
<comment type="similarity">
    <text evidence="7">Belongs to the MurCDEF family.</text>
</comment>
<dbReference type="GO" id="GO:0008764">
    <property type="term" value="F:UDP-N-acetylmuramoylalanine-D-glutamate ligase activity"/>
    <property type="evidence" value="ECO:0007669"/>
    <property type="project" value="UniProtKB-UniRule"/>
</dbReference>
<evidence type="ECO:0000313" key="12">
    <source>
        <dbReference type="Proteomes" id="UP000380867"/>
    </source>
</evidence>
<gene>
    <name evidence="7" type="primary">murD</name>
    <name evidence="11" type="ORF">ESP70_002965</name>
</gene>
<dbReference type="InterPro" id="IPR005762">
    <property type="entry name" value="MurD"/>
</dbReference>
<evidence type="ECO:0000259" key="10">
    <source>
        <dbReference type="Pfam" id="PF08245"/>
    </source>
</evidence>
<dbReference type="AlphaFoldDB" id="A0A5M4FIF2"/>
<keyword evidence="12" id="KW-1185">Reference proteome</keyword>
<name>A0A5M4FIF2_9ACTN</name>
<dbReference type="Pfam" id="PF02875">
    <property type="entry name" value="Mur_ligase_C"/>
    <property type="match status" value="1"/>
</dbReference>
<dbReference type="Pfam" id="PF08245">
    <property type="entry name" value="Mur_ligase_M"/>
    <property type="match status" value="1"/>
</dbReference>
<dbReference type="SUPFAM" id="SSF51984">
    <property type="entry name" value="MurCD N-terminal domain"/>
    <property type="match status" value="1"/>
</dbReference>
<dbReference type="SUPFAM" id="SSF53623">
    <property type="entry name" value="MurD-like peptide ligases, catalytic domain"/>
    <property type="match status" value="1"/>
</dbReference>
<keyword evidence="7 8" id="KW-0133">Cell shape</keyword>
<comment type="subcellular location">
    <subcellularLocation>
        <location evidence="1 7 8">Cytoplasm</location>
    </subcellularLocation>
</comment>
<keyword evidence="4 7" id="KW-0436">Ligase</keyword>
<dbReference type="Proteomes" id="UP000380867">
    <property type="component" value="Unassembled WGS sequence"/>
</dbReference>
<comment type="caution">
    <text evidence="11">The sequence shown here is derived from an EMBL/GenBank/DDBJ whole genome shotgun (WGS) entry which is preliminary data.</text>
</comment>
<dbReference type="InterPro" id="IPR013221">
    <property type="entry name" value="Mur_ligase_cen"/>
</dbReference>
<dbReference type="Gene3D" id="3.90.190.20">
    <property type="entry name" value="Mur ligase, C-terminal domain"/>
    <property type="match status" value="1"/>
</dbReference>
<dbReference type="GO" id="GO:0005524">
    <property type="term" value="F:ATP binding"/>
    <property type="evidence" value="ECO:0007669"/>
    <property type="project" value="UniProtKB-UniRule"/>
</dbReference>
<evidence type="ECO:0000313" key="11">
    <source>
        <dbReference type="EMBL" id="KAA1399738.1"/>
    </source>
</evidence>
<evidence type="ECO:0000256" key="5">
    <source>
        <dbReference type="ARBA" id="ARBA00022741"/>
    </source>
</evidence>